<dbReference type="Proteomes" id="UP000032279">
    <property type="component" value="Unassembled WGS sequence"/>
</dbReference>
<sequence length="43" mass="5017">MQQFFTNKFNSNIGLIGVCTAFHELYPDWRFKSLPIVAIIIDK</sequence>
<dbReference type="AlphaFoldDB" id="A0A0D1A8Z8"/>
<dbReference type="STRING" id="1335616.WDC_1159"/>
<comment type="caution">
    <text evidence="1">The sequence shown here is derived from an EMBL/GenBank/DDBJ whole genome shotgun (WGS) entry which is preliminary data.</text>
</comment>
<evidence type="ECO:0000313" key="1">
    <source>
        <dbReference type="EMBL" id="KIS03231.1"/>
    </source>
</evidence>
<proteinExistence type="predicted"/>
<accession>A0A0D1A8Z8</accession>
<name>A0A0D1A8Z8_9LACO</name>
<protein>
    <submittedName>
        <fullName evidence="1">Uncharacterized protein</fullName>
    </submittedName>
</protein>
<reference evidence="1 2" key="1">
    <citation type="submission" date="2013-08" db="EMBL/GenBank/DDBJ databases">
        <title>Lactobacillus wasatchii sp. WDC04, a late gas producing bacteria isolated from aged chedder cheese.</title>
        <authorList>
            <person name="Oberg C.J."/>
            <person name="Culumber M."/>
            <person name="McMahon D.J."/>
            <person name="Broadbent J.R."/>
            <person name="Oberg T.S."/>
            <person name="Ortaki F."/>
        </authorList>
    </citation>
    <scope>NUCLEOTIDE SEQUENCE [LARGE SCALE GENOMIC DNA]</scope>
    <source>
        <strain evidence="1 2">WDC04</strain>
    </source>
</reference>
<organism evidence="1 2">
    <name type="scientific">Paucilactobacillus wasatchensis</name>
    <dbReference type="NCBI Taxonomy" id="1335616"/>
    <lineage>
        <taxon>Bacteria</taxon>
        <taxon>Bacillati</taxon>
        <taxon>Bacillota</taxon>
        <taxon>Bacilli</taxon>
        <taxon>Lactobacillales</taxon>
        <taxon>Lactobacillaceae</taxon>
        <taxon>Paucilactobacillus</taxon>
    </lineage>
</organism>
<gene>
    <name evidence="1" type="ORF">WDC_1159</name>
</gene>
<evidence type="ECO:0000313" key="2">
    <source>
        <dbReference type="Proteomes" id="UP000032279"/>
    </source>
</evidence>
<dbReference type="PATRIC" id="fig|1335616.4.peg.1167"/>
<keyword evidence="2" id="KW-1185">Reference proteome</keyword>
<dbReference type="EMBL" id="AWTT01000026">
    <property type="protein sequence ID" value="KIS03231.1"/>
    <property type="molecule type" value="Genomic_DNA"/>
</dbReference>